<keyword evidence="7" id="KW-1185">Reference proteome</keyword>
<accession>A0AAE0IRR5</accession>
<keyword evidence="2" id="KW-0808">Transferase</keyword>
<dbReference type="PANTHER" id="PTHR43712:SF12">
    <property type="entry name" value="STERIGMATOCYSTIN 8-O-METHYLTRANSFERASE"/>
    <property type="match status" value="1"/>
</dbReference>
<dbReference type="EMBL" id="JAUEDM010000001">
    <property type="protein sequence ID" value="KAK3329993.1"/>
    <property type="molecule type" value="Genomic_DNA"/>
</dbReference>
<evidence type="ECO:0000259" key="4">
    <source>
        <dbReference type="Pfam" id="PF00891"/>
    </source>
</evidence>
<evidence type="ECO:0000313" key="6">
    <source>
        <dbReference type="EMBL" id="KAK3329993.1"/>
    </source>
</evidence>
<reference evidence="6" key="1">
    <citation type="journal article" date="2023" name="Mol. Phylogenet. Evol.">
        <title>Genome-scale phylogeny and comparative genomics of the fungal order Sordariales.</title>
        <authorList>
            <person name="Hensen N."/>
            <person name="Bonometti L."/>
            <person name="Westerberg I."/>
            <person name="Brannstrom I.O."/>
            <person name="Guillou S."/>
            <person name="Cros-Aarteil S."/>
            <person name="Calhoun S."/>
            <person name="Haridas S."/>
            <person name="Kuo A."/>
            <person name="Mondo S."/>
            <person name="Pangilinan J."/>
            <person name="Riley R."/>
            <person name="LaButti K."/>
            <person name="Andreopoulos B."/>
            <person name="Lipzen A."/>
            <person name="Chen C."/>
            <person name="Yan M."/>
            <person name="Daum C."/>
            <person name="Ng V."/>
            <person name="Clum A."/>
            <person name="Steindorff A."/>
            <person name="Ohm R.A."/>
            <person name="Martin F."/>
            <person name="Silar P."/>
            <person name="Natvig D.O."/>
            <person name="Lalanne C."/>
            <person name="Gautier V."/>
            <person name="Ament-Velasquez S.L."/>
            <person name="Kruys A."/>
            <person name="Hutchinson M.I."/>
            <person name="Powell A.J."/>
            <person name="Barry K."/>
            <person name="Miller A.N."/>
            <person name="Grigoriev I.V."/>
            <person name="Debuchy R."/>
            <person name="Gladieux P."/>
            <person name="Hiltunen Thoren M."/>
            <person name="Johannesson H."/>
        </authorList>
    </citation>
    <scope>NUCLEOTIDE SEQUENCE</scope>
    <source>
        <strain evidence="6">CBS 118394</strain>
    </source>
</reference>
<dbReference type="GO" id="GO:0032259">
    <property type="term" value="P:methylation"/>
    <property type="evidence" value="ECO:0007669"/>
    <property type="project" value="UniProtKB-KW"/>
</dbReference>
<dbReference type="AlphaFoldDB" id="A0AAE0IRR5"/>
<dbReference type="PANTHER" id="PTHR43712">
    <property type="entry name" value="PUTATIVE (AFU_ORTHOLOGUE AFUA_4G14580)-RELATED"/>
    <property type="match status" value="1"/>
</dbReference>
<dbReference type="InterPro" id="IPR036388">
    <property type="entry name" value="WH-like_DNA-bd_sf"/>
</dbReference>
<evidence type="ECO:0000256" key="3">
    <source>
        <dbReference type="ARBA" id="ARBA00022691"/>
    </source>
</evidence>
<dbReference type="Proteomes" id="UP001283341">
    <property type="component" value="Unassembled WGS sequence"/>
</dbReference>
<sequence length="459" mass="50300">MASNSVCQIPESRIIQLARIISESVAKIDEALSEQGLEPLSFDDGAPAGYLPSEVSGGVRDAVIDATAELHDLLLEPLHLIKAYSGSNNSVCMQAIARYGIASMVPPGDQMMSFADIGKRTGLGEQMAARLLRHAMTMRVFREPEPGLVAHTKASRLLASPEMTAWMRIGTEEMWPAATKMLDALEKWPGSQEPNETAYSLSQNSMQSIYETIGSNPEKSARFAWAMAVWATRPDYSPSHVINGYDWAALGNQNSHNHLIKVVDVGGARGHVAAALAQRFPNLDVLVQDMEMVVAGAAAALPEQHLVRAGRVRFEAHDLFAAQTTSSAVGADVFFFRWILHNWADKHCVATLRAQIPALKPGARILVMDTCMPEPGVDYYLGEKGEDVVKTRAIPLWMERDLRSEDLNMGAIFNSRERTLREWKALFTEADPAFVLGAVTKPEGSALTVMEVMWLPSSN</sequence>
<keyword evidence="1 6" id="KW-0489">Methyltransferase</keyword>
<dbReference type="InterPro" id="IPR012967">
    <property type="entry name" value="COMT_dimerisation"/>
</dbReference>
<evidence type="ECO:0000256" key="2">
    <source>
        <dbReference type="ARBA" id="ARBA00022679"/>
    </source>
</evidence>
<reference evidence="6" key="2">
    <citation type="submission" date="2023-06" db="EMBL/GenBank/DDBJ databases">
        <authorList>
            <consortium name="Lawrence Berkeley National Laboratory"/>
            <person name="Haridas S."/>
            <person name="Hensen N."/>
            <person name="Bonometti L."/>
            <person name="Westerberg I."/>
            <person name="Brannstrom I.O."/>
            <person name="Guillou S."/>
            <person name="Cros-Aarteil S."/>
            <person name="Calhoun S."/>
            <person name="Kuo A."/>
            <person name="Mondo S."/>
            <person name="Pangilinan J."/>
            <person name="Riley R."/>
            <person name="Labutti K."/>
            <person name="Andreopoulos B."/>
            <person name="Lipzen A."/>
            <person name="Chen C."/>
            <person name="Yanf M."/>
            <person name="Daum C."/>
            <person name="Ng V."/>
            <person name="Clum A."/>
            <person name="Steindorff A."/>
            <person name="Ohm R."/>
            <person name="Martin F."/>
            <person name="Silar P."/>
            <person name="Natvig D."/>
            <person name="Lalanne C."/>
            <person name="Gautier V."/>
            <person name="Ament-Velasquez S.L."/>
            <person name="Kruys A."/>
            <person name="Hutchinson M.I."/>
            <person name="Powell A.J."/>
            <person name="Barry K."/>
            <person name="Miller A.N."/>
            <person name="Grigoriev I.V."/>
            <person name="Debuchy R."/>
            <person name="Gladieux P."/>
            <person name="Thoren M.H."/>
            <person name="Johannesson H."/>
        </authorList>
    </citation>
    <scope>NUCLEOTIDE SEQUENCE</scope>
    <source>
        <strain evidence="6">CBS 118394</strain>
    </source>
</reference>
<dbReference type="PROSITE" id="PS51683">
    <property type="entry name" value="SAM_OMT_II"/>
    <property type="match status" value="1"/>
</dbReference>
<keyword evidence="3" id="KW-0949">S-adenosyl-L-methionine</keyword>
<dbReference type="InterPro" id="IPR016461">
    <property type="entry name" value="COMT-like"/>
</dbReference>
<evidence type="ECO:0000313" key="7">
    <source>
        <dbReference type="Proteomes" id="UP001283341"/>
    </source>
</evidence>
<proteinExistence type="predicted"/>
<evidence type="ECO:0000259" key="5">
    <source>
        <dbReference type="Pfam" id="PF08100"/>
    </source>
</evidence>
<evidence type="ECO:0000256" key="1">
    <source>
        <dbReference type="ARBA" id="ARBA00022603"/>
    </source>
</evidence>
<protein>
    <submittedName>
        <fullName evidence="6">S-adenosyl-L-methionine-dependent methyltransferase</fullName>
    </submittedName>
</protein>
<dbReference type="Gene3D" id="1.10.10.10">
    <property type="entry name" value="Winged helix-like DNA-binding domain superfamily/Winged helix DNA-binding domain"/>
    <property type="match status" value="1"/>
</dbReference>
<dbReference type="Pfam" id="PF08100">
    <property type="entry name" value="Dimerisation"/>
    <property type="match status" value="1"/>
</dbReference>
<dbReference type="InterPro" id="IPR036390">
    <property type="entry name" value="WH_DNA-bd_sf"/>
</dbReference>
<dbReference type="Gene3D" id="3.40.50.150">
    <property type="entry name" value="Vaccinia Virus protein VP39"/>
    <property type="match status" value="1"/>
</dbReference>
<name>A0AAE0IRR5_9PEZI</name>
<feature type="domain" description="O-methyltransferase C-terminal" evidence="4">
    <location>
        <begin position="257"/>
        <end position="430"/>
    </location>
</feature>
<dbReference type="SUPFAM" id="SSF46785">
    <property type="entry name" value="Winged helix' DNA-binding domain"/>
    <property type="match status" value="1"/>
</dbReference>
<gene>
    <name evidence="6" type="ORF">B0H66DRAFT_579452</name>
</gene>
<dbReference type="SUPFAM" id="SSF53335">
    <property type="entry name" value="S-adenosyl-L-methionine-dependent methyltransferases"/>
    <property type="match status" value="1"/>
</dbReference>
<dbReference type="InterPro" id="IPR029063">
    <property type="entry name" value="SAM-dependent_MTases_sf"/>
</dbReference>
<dbReference type="InterPro" id="IPR001077">
    <property type="entry name" value="COMT_C"/>
</dbReference>
<comment type="caution">
    <text evidence="6">The sequence shown here is derived from an EMBL/GenBank/DDBJ whole genome shotgun (WGS) entry which is preliminary data.</text>
</comment>
<dbReference type="GO" id="GO:0008171">
    <property type="term" value="F:O-methyltransferase activity"/>
    <property type="evidence" value="ECO:0007669"/>
    <property type="project" value="InterPro"/>
</dbReference>
<feature type="domain" description="O-methyltransferase dimerisation" evidence="5">
    <location>
        <begin position="85"/>
        <end position="159"/>
    </location>
</feature>
<organism evidence="6 7">
    <name type="scientific">Apodospora peruviana</name>
    <dbReference type="NCBI Taxonomy" id="516989"/>
    <lineage>
        <taxon>Eukaryota</taxon>
        <taxon>Fungi</taxon>
        <taxon>Dikarya</taxon>
        <taxon>Ascomycota</taxon>
        <taxon>Pezizomycotina</taxon>
        <taxon>Sordariomycetes</taxon>
        <taxon>Sordariomycetidae</taxon>
        <taxon>Sordariales</taxon>
        <taxon>Lasiosphaeriaceae</taxon>
        <taxon>Apodospora</taxon>
    </lineage>
</organism>
<dbReference type="Pfam" id="PF00891">
    <property type="entry name" value="Methyltransf_2"/>
    <property type="match status" value="1"/>
</dbReference>